<dbReference type="OrthoDB" id="10254310at2759"/>
<dbReference type="Proteomes" id="UP000242474">
    <property type="component" value="Unassembled WGS sequence"/>
</dbReference>
<dbReference type="InterPro" id="IPR002553">
    <property type="entry name" value="Clathrin/coatomer_adapt-like_N"/>
</dbReference>
<dbReference type="GO" id="GO:0016192">
    <property type="term" value="P:vesicle-mediated transport"/>
    <property type="evidence" value="ECO:0007669"/>
    <property type="project" value="InterPro"/>
</dbReference>
<dbReference type="PANTHER" id="PTHR11134">
    <property type="entry name" value="ADAPTOR COMPLEX SUBUNIT BETA FAMILY MEMBER"/>
    <property type="match status" value="1"/>
</dbReference>
<dbReference type="InterPro" id="IPR026739">
    <property type="entry name" value="AP_beta"/>
</dbReference>
<sequence length="645" mass="69428">MAEYLSKAMAFAQDAAKLSKRFGEGLVDNALEFGLDTPGSFYDNAEFKLGQVGRELTAGSDKERVVAMKRLVATVAKGQDASGHFAAVVKNVASGSMELRRLVYMYLQRYAEQEPDLALLAVNTFQRDLTDESATIRALALRVLSNIRVAVIGPIVVVAVRRLASDASAHVRKTAALAVPKLQRLDTELRDELQTTVAAMLDENSAAAVGSVVRAFRAVSPRRVELVHGHFRRWCAQLGDLDEWGQVEVAKLLVAYVRSQFVDPGVDHGPLESDHQPVPGPLDPDHALALDALQGLLRSRNSAVVLTAVAGLTQIAPATRLAVVAQPLVRLVRGNRETAYAALNCALQVARRWPSALQGHTRSFFVAASDAPFTRRLKLQVLAALALTEQHGPLVREVAAYTQSAQSDVSAGAVRVLLASARGDATLDAFRSLLLLAADARAGVAGAAMAAVRRLLLDGSVREAQTRSMTLYDILCHVARLLDNRTGDAARAHIFALVSEFSESRFGCQHALEVLRRGVRSFTDEGVLAKQQIVELSARLRYGPHAHTLAALHAHVFTLARYDVSFDVRDRARALRTLFPLPDDTAQPPHVAAAAHELLGSATAVAALAATAHPLPEFALGSLAMTLGRALPGYEPLPDWPTTPP</sequence>
<dbReference type="Gene3D" id="1.25.10.10">
    <property type="entry name" value="Leucine-rich Repeat Variant"/>
    <property type="match status" value="1"/>
</dbReference>
<dbReference type="STRING" id="763665.A0A2G5BKT0"/>
<evidence type="ECO:0000256" key="1">
    <source>
        <dbReference type="ARBA" id="ARBA00004308"/>
    </source>
</evidence>
<feature type="domain" description="Clathrin/coatomer adaptor adaptin-like N-terminal" evidence="6">
    <location>
        <begin position="58"/>
        <end position="579"/>
    </location>
</feature>
<gene>
    <name evidence="7" type="ORF">COEREDRAFT_57495</name>
</gene>
<feature type="non-terminal residue" evidence="7">
    <location>
        <position position="645"/>
    </location>
</feature>
<dbReference type="Pfam" id="PF01602">
    <property type="entry name" value="Adaptin_N"/>
    <property type="match status" value="1"/>
</dbReference>
<evidence type="ECO:0000313" key="7">
    <source>
        <dbReference type="EMBL" id="PIA19610.1"/>
    </source>
</evidence>
<evidence type="ECO:0000256" key="2">
    <source>
        <dbReference type="ARBA" id="ARBA00006613"/>
    </source>
</evidence>
<dbReference type="GO" id="GO:0030117">
    <property type="term" value="C:membrane coat"/>
    <property type="evidence" value="ECO:0007669"/>
    <property type="project" value="InterPro"/>
</dbReference>
<evidence type="ECO:0000313" key="8">
    <source>
        <dbReference type="Proteomes" id="UP000242474"/>
    </source>
</evidence>
<name>A0A2G5BKT0_COERN</name>
<dbReference type="AlphaFoldDB" id="A0A2G5BKT0"/>
<reference evidence="7 8" key="1">
    <citation type="journal article" date="2015" name="Genome Biol. Evol.">
        <title>Phylogenomic analyses indicate that early fungi evolved digesting cell walls of algal ancestors of land plants.</title>
        <authorList>
            <person name="Chang Y."/>
            <person name="Wang S."/>
            <person name="Sekimoto S."/>
            <person name="Aerts A.L."/>
            <person name="Choi C."/>
            <person name="Clum A."/>
            <person name="LaButti K.M."/>
            <person name="Lindquist E.A."/>
            <person name="Yee Ngan C."/>
            <person name="Ohm R.A."/>
            <person name="Salamov A.A."/>
            <person name="Grigoriev I.V."/>
            <person name="Spatafora J.W."/>
            <person name="Berbee M.L."/>
        </authorList>
    </citation>
    <scope>NUCLEOTIDE SEQUENCE [LARGE SCALE GENOMIC DNA]</scope>
    <source>
        <strain evidence="7 8">NRRL 1564</strain>
    </source>
</reference>
<keyword evidence="8" id="KW-1185">Reference proteome</keyword>
<keyword evidence="5" id="KW-0472">Membrane</keyword>
<dbReference type="InterPro" id="IPR016024">
    <property type="entry name" value="ARM-type_fold"/>
</dbReference>
<comment type="subcellular location">
    <subcellularLocation>
        <location evidence="1">Endomembrane system</location>
    </subcellularLocation>
</comment>
<dbReference type="InterPro" id="IPR011989">
    <property type="entry name" value="ARM-like"/>
</dbReference>
<dbReference type="EMBL" id="KZ303486">
    <property type="protein sequence ID" value="PIA19610.1"/>
    <property type="molecule type" value="Genomic_DNA"/>
</dbReference>
<keyword evidence="4" id="KW-0653">Protein transport</keyword>
<evidence type="ECO:0000256" key="4">
    <source>
        <dbReference type="ARBA" id="ARBA00022927"/>
    </source>
</evidence>
<evidence type="ECO:0000259" key="6">
    <source>
        <dbReference type="Pfam" id="PF01602"/>
    </source>
</evidence>
<protein>
    <submittedName>
        <fullName evidence="7">ARM repeat-containing protein</fullName>
    </submittedName>
</protein>
<dbReference type="SUPFAM" id="SSF48371">
    <property type="entry name" value="ARM repeat"/>
    <property type="match status" value="1"/>
</dbReference>
<evidence type="ECO:0000256" key="3">
    <source>
        <dbReference type="ARBA" id="ARBA00022448"/>
    </source>
</evidence>
<organism evidence="7 8">
    <name type="scientific">Coemansia reversa (strain ATCC 12441 / NRRL 1564)</name>
    <dbReference type="NCBI Taxonomy" id="763665"/>
    <lineage>
        <taxon>Eukaryota</taxon>
        <taxon>Fungi</taxon>
        <taxon>Fungi incertae sedis</taxon>
        <taxon>Zoopagomycota</taxon>
        <taxon>Kickxellomycotina</taxon>
        <taxon>Kickxellomycetes</taxon>
        <taxon>Kickxellales</taxon>
        <taxon>Kickxellaceae</taxon>
        <taxon>Coemansia</taxon>
    </lineage>
</organism>
<dbReference type="GO" id="GO:0012505">
    <property type="term" value="C:endomembrane system"/>
    <property type="evidence" value="ECO:0007669"/>
    <property type="project" value="UniProtKB-SubCell"/>
</dbReference>
<proteinExistence type="inferred from homology"/>
<comment type="similarity">
    <text evidence="2">Belongs to the adaptor complexes large subunit family.</text>
</comment>
<evidence type="ECO:0000256" key="5">
    <source>
        <dbReference type="ARBA" id="ARBA00023136"/>
    </source>
</evidence>
<accession>A0A2G5BKT0</accession>
<keyword evidence="3" id="KW-0813">Transport</keyword>
<dbReference type="GO" id="GO:0006886">
    <property type="term" value="P:intracellular protein transport"/>
    <property type="evidence" value="ECO:0007669"/>
    <property type="project" value="InterPro"/>
</dbReference>